<gene>
    <name evidence="2" type="ORF">GQS65_11960</name>
</gene>
<comment type="caution">
    <text evidence="2">The sequence shown here is derived from an EMBL/GenBank/DDBJ whole genome shotgun (WGS) entry which is preliminary data.</text>
</comment>
<protein>
    <submittedName>
        <fullName evidence="2">Uncharacterized protein</fullName>
    </submittedName>
</protein>
<feature type="transmembrane region" description="Helical" evidence="1">
    <location>
        <begin position="6"/>
        <end position="24"/>
    </location>
</feature>
<feature type="transmembrane region" description="Helical" evidence="1">
    <location>
        <begin position="63"/>
        <end position="85"/>
    </location>
</feature>
<evidence type="ECO:0000313" key="3">
    <source>
        <dbReference type="Proteomes" id="UP000451471"/>
    </source>
</evidence>
<keyword evidence="3" id="KW-1185">Reference proteome</keyword>
<dbReference type="EMBL" id="WSZK01000018">
    <property type="protein sequence ID" value="MWG35192.1"/>
    <property type="molecule type" value="Genomic_DNA"/>
</dbReference>
<accession>A0A6B0GK13</accession>
<dbReference type="Proteomes" id="UP000451471">
    <property type="component" value="Unassembled WGS sequence"/>
</dbReference>
<keyword evidence="1" id="KW-0472">Membrane</keyword>
<keyword evidence="1" id="KW-1133">Transmembrane helix</keyword>
<feature type="transmembrane region" description="Helical" evidence="1">
    <location>
        <begin position="36"/>
        <end position="57"/>
    </location>
</feature>
<sequence length="189" mass="20196">MWLPLVVGALVVPYATLWASRSGRVRSGAVAIARRGVHRVVASVGVGVGLLTLAGAVPSPVVPAAWAATLSCVVVVAHVDLLVAAERMRSSPDDRALHYDLRRPRTWLTTSARIVSAWGAVMRRHPWCWPALFVSSLLFALGPRFVGSVWWLALSADTLVLALCCLPFPRLVSLPKSFAGAVESHTSTG</sequence>
<organism evidence="2 3">
    <name type="scientific">Halomarina oriensis</name>
    <dbReference type="NCBI Taxonomy" id="671145"/>
    <lineage>
        <taxon>Archaea</taxon>
        <taxon>Methanobacteriati</taxon>
        <taxon>Methanobacteriota</taxon>
        <taxon>Stenosarchaea group</taxon>
        <taxon>Halobacteria</taxon>
        <taxon>Halobacteriales</taxon>
        <taxon>Natronomonadaceae</taxon>
        <taxon>Halomarina</taxon>
    </lineage>
</organism>
<dbReference type="RefSeq" id="WP_158204881.1">
    <property type="nucleotide sequence ID" value="NZ_WSZK01000018.1"/>
</dbReference>
<name>A0A6B0GK13_9EURY</name>
<evidence type="ECO:0000256" key="1">
    <source>
        <dbReference type="SAM" id="Phobius"/>
    </source>
</evidence>
<proteinExistence type="predicted"/>
<keyword evidence="1" id="KW-0812">Transmembrane</keyword>
<reference evidence="2 3" key="1">
    <citation type="submission" date="2019-12" db="EMBL/GenBank/DDBJ databases">
        <title>Halocatena pleomorpha gen. nov. sp. nov., an extremely halophilic archaeon of family Halobacteriaceae isolated from saltpan soil.</title>
        <authorList>
            <person name="Pal Y."/>
            <person name="Verma A."/>
            <person name="Krishnamurthi S."/>
            <person name="Kumar P."/>
        </authorList>
    </citation>
    <scope>NUCLEOTIDE SEQUENCE [LARGE SCALE GENOMIC DNA]</scope>
    <source>
        <strain evidence="2 3">JCM 16495</strain>
    </source>
</reference>
<evidence type="ECO:0000313" key="2">
    <source>
        <dbReference type="EMBL" id="MWG35192.1"/>
    </source>
</evidence>
<dbReference type="AlphaFoldDB" id="A0A6B0GK13"/>
<feature type="transmembrane region" description="Helical" evidence="1">
    <location>
        <begin position="127"/>
        <end position="143"/>
    </location>
</feature>